<evidence type="ECO:0000256" key="1">
    <source>
        <dbReference type="ARBA" id="ARBA00022448"/>
    </source>
</evidence>
<dbReference type="RefSeq" id="WP_132282803.1">
    <property type="nucleotide sequence ID" value="NZ_SMGQ01000014.1"/>
</dbReference>
<dbReference type="EMBL" id="SMGQ01000014">
    <property type="protein sequence ID" value="TCK92364.1"/>
    <property type="molecule type" value="Genomic_DNA"/>
</dbReference>
<dbReference type="InterPro" id="IPR022929">
    <property type="entry name" value="Put_MntP"/>
</dbReference>
<keyword evidence="5 8" id="KW-0406">Ion transport</keyword>
<dbReference type="PANTHER" id="PTHR35529">
    <property type="entry name" value="MANGANESE EFFLUX PUMP MNTP-RELATED"/>
    <property type="match status" value="1"/>
</dbReference>
<dbReference type="AlphaFoldDB" id="A0A4R1MM65"/>
<feature type="signal peptide" evidence="9">
    <location>
        <begin position="1"/>
        <end position="19"/>
    </location>
</feature>
<keyword evidence="7 8" id="KW-0464">Manganese</keyword>
<comment type="caution">
    <text evidence="8">Lacks conserved residue(s) required for the propagation of feature annotation.</text>
</comment>
<dbReference type="Pfam" id="PF02659">
    <property type="entry name" value="Mntp"/>
    <property type="match status" value="1"/>
</dbReference>
<keyword evidence="6 8" id="KW-0472">Membrane</keyword>
<comment type="function">
    <text evidence="8">Probably functions as a manganese efflux pump.</text>
</comment>
<evidence type="ECO:0000256" key="6">
    <source>
        <dbReference type="ARBA" id="ARBA00023136"/>
    </source>
</evidence>
<evidence type="ECO:0000256" key="4">
    <source>
        <dbReference type="ARBA" id="ARBA00022989"/>
    </source>
</evidence>
<dbReference type="OrthoDB" id="9811590at2"/>
<dbReference type="Proteomes" id="UP000294545">
    <property type="component" value="Unassembled WGS sequence"/>
</dbReference>
<protein>
    <recommendedName>
        <fullName evidence="8">Putative manganese efflux pump MntP</fullName>
    </recommendedName>
</protein>
<dbReference type="InterPro" id="IPR003810">
    <property type="entry name" value="Mntp/YtaF"/>
</dbReference>
<name>A0A4R1MM65_9FIRM</name>
<comment type="subcellular location">
    <subcellularLocation>
        <location evidence="8">Cell membrane</location>
        <topology evidence="8">Multi-pass membrane protein</topology>
    </subcellularLocation>
</comment>
<gene>
    <name evidence="8" type="primary">mntP</name>
    <name evidence="10" type="ORF">EDC19_2094</name>
</gene>
<evidence type="ECO:0000256" key="9">
    <source>
        <dbReference type="SAM" id="SignalP"/>
    </source>
</evidence>
<evidence type="ECO:0000313" key="11">
    <source>
        <dbReference type="Proteomes" id="UP000294545"/>
    </source>
</evidence>
<dbReference type="PANTHER" id="PTHR35529:SF1">
    <property type="entry name" value="MANGANESE EFFLUX PUMP MNTP-RELATED"/>
    <property type="match status" value="1"/>
</dbReference>
<feature type="transmembrane region" description="Helical" evidence="8">
    <location>
        <begin position="51"/>
        <end position="81"/>
    </location>
</feature>
<dbReference type="GO" id="GO:0005886">
    <property type="term" value="C:plasma membrane"/>
    <property type="evidence" value="ECO:0007669"/>
    <property type="project" value="UniProtKB-SubCell"/>
</dbReference>
<feature type="transmembrane region" description="Helical" evidence="8">
    <location>
        <begin position="129"/>
        <end position="149"/>
    </location>
</feature>
<keyword evidence="1 8" id="KW-0813">Transport</keyword>
<comment type="caution">
    <text evidence="10">The sequence shown here is derived from an EMBL/GenBank/DDBJ whole genome shotgun (WGS) entry which is preliminary data.</text>
</comment>
<proteinExistence type="inferred from homology"/>
<feature type="transmembrane region" description="Helical" evidence="8">
    <location>
        <begin position="102"/>
        <end position="123"/>
    </location>
</feature>
<keyword evidence="9" id="KW-0732">Signal</keyword>
<keyword evidence="11" id="KW-1185">Reference proteome</keyword>
<evidence type="ECO:0000256" key="3">
    <source>
        <dbReference type="ARBA" id="ARBA00022692"/>
    </source>
</evidence>
<sequence length="182" mass="19822">MNLLHLFLIALALASDAFAAALTIGLTNAFLIKKTVKVACFFGLSQGFMSILGWSFGSIFGTILEPIGHWIAFLLLTCIGINIMQNAKKNEKTIFSTDTSTIISISIATSIDAFATGIGFHLLHITITLPAIIIGLTTFVTSFLGVYMGKQLKKYIKKESFIYYISGLILIAMGVKILLDYL</sequence>
<keyword evidence="3 8" id="KW-0812">Transmembrane</keyword>
<keyword evidence="4 8" id="KW-1133">Transmembrane helix</keyword>
<evidence type="ECO:0000313" key="10">
    <source>
        <dbReference type="EMBL" id="TCK92364.1"/>
    </source>
</evidence>
<feature type="chain" id="PRO_5020219304" description="Putative manganese efflux pump MntP" evidence="9">
    <location>
        <begin position="20"/>
        <end position="182"/>
    </location>
</feature>
<evidence type="ECO:0000256" key="7">
    <source>
        <dbReference type="ARBA" id="ARBA00023211"/>
    </source>
</evidence>
<organism evidence="10 11">
    <name type="scientific">Natranaerovirga hydrolytica</name>
    <dbReference type="NCBI Taxonomy" id="680378"/>
    <lineage>
        <taxon>Bacteria</taxon>
        <taxon>Bacillati</taxon>
        <taxon>Bacillota</taxon>
        <taxon>Clostridia</taxon>
        <taxon>Lachnospirales</taxon>
        <taxon>Natranaerovirgaceae</taxon>
        <taxon>Natranaerovirga</taxon>
    </lineage>
</organism>
<dbReference type="GO" id="GO:0005384">
    <property type="term" value="F:manganese ion transmembrane transporter activity"/>
    <property type="evidence" value="ECO:0007669"/>
    <property type="project" value="UniProtKB-UniRule"/>
</dbReference>
<accession>A0A4R1MM65</accession>
<reference evidence="10 11" key="1">
    <citation type="submission" date="2019-03" db="EMBL/GenBank/DDBJ databases">
        <title>Genomic Encyclopedia of Type Strains, Phase IV (KMG-IV): sequencing the most valuable type-strain genomes for metagenomic binning, comparative biology and taxonomic classification.</title>
        <authorList>
            <person name="Goeker M."/>
        </authorList>
    </citation>
    <scope>NUCLEOTIDE SEQUENCE [LARGE SCALE GENOMIC DNA]</scope>
    <source>
        <strain evidence="10 11">DSM 24176</strain>
    </source>
</reference>
<evidence type="ECO:0000256" key="5">
    <source>
        <dbReference type="ARBA" id="ARBA00023065"/>
    </source>
</evidence>
<feature type="transmembrane region" description="Helical" evidence="8">
    <location>
        <begin position="161"/>
        <end position="179"/>
    </location>
</feature>
<evidence type="ECO:0000256" key="2">
    <source>
        <dbReference type="ARBA" id="ARBA00022475"/>
    </source>
</evidence>
<dbReference type="HAMAP" id="MF_01521">
    <property type="entry name" value="MntP_pump"/>
    <property type="match status" value="1"/>
</dbReference>
<evidence type="ECO:0000256" key="8">
    <source>
        <dbReference type="HAMAP-Rule" id="MF_01521"/>
    </source>
</evidence>
<keyword evidence="2 8" id="KW-1003">Cell membrane</keyword>
<comment type="similarity">
    <text evidence="8">Belongs to the MntP (TC 9.B.29) family.</text>
</comment>